<feature type="coiled-coil region" evidence="3">
    <location>
        <begin position="105"/>
        <end position="132"/>
    </location>
</feature>
<dbReference type="STRING" id="51642.NSMM_980026"/>
<feature type="domain" description="Multidrug resistance protein MdtA-like alpha-helical hairpin" evidence="5">
    <location>
        <begin position="106"/>
        <end position="173"/>
    </location>
</feature>
<dbReference type="Pfam" id="PF25876">
    <property type="entry name" value="HH_MFP_RND"/>
    <property type="match status" value="1"/>
</dbReference>
<dbReference type="InterPro" id="IPR006143">
    <property type="entry name" value="RND_pump_MFP"/>
</dbReference>
<dbReference type="Pfam" id="PF25917">
    <property type="entry name" value="BSH_RND"/>
    <property type="match status" value="1"/>
</dbReference>
<dbReference type="Gene3D" id="1.10.287.470">
    <property type="entry name" value="Helix hairpin bin"/>
    <property type="match status" value="1"/>
</dbReference>
<gene>
    <name evidence="9" type="ORF">NSMM_980026</name>
</gene>
<dbReference type="Gene3D" id="2.40.420.20">
    <property type="match status" value="1"/>
</dbReference>
<comment type="subcellular location">
    <subcellularLocation>
        <location evidence="1">Cell envelope</location>
    </subcellularLocation>
</comment>
<evidence type="ECO:0000313" key="9">
    <source>
        <dbReference type="EMBL" id="SCZ87209.1"/>
    </source>
</evidence>
<keyword evidence="4" id="KW-0732">Signal</keyword>
<keyword evidence="3" id="KW-0175">Coiled coil</keyword>
<dbReference type="NCBIfam" id="TIGR01730">
    <property type="entry name" value="RND_mfp"/>
    <property type="match status" value="1"/>
</dbReference>
<dbReference type="InterPro" id="IPR058626">
    <property type="entry name" value="MdtA-like_b-barrel"/>
</dbReference>
<feature type="chain" id="PRO_5011723640" evidence="4">
    <location>
        <begin position="25"/>
        <end position="394"/>
    </location>
</feature>
<evidence type="ECO:0000259" key="8">
    <source>
        <dbReference type="Pfam" id="PF25967"/>
    </source>
</evidence>
<accession>A0A1G5SLG0</accession>
<evidence type="ECO:0000259" key="5">
    <source>
        <dbReference type="Pfam" id="PF25876"/>
    </source>
</evidence>
<dbReference type="PROSITE" id="PS51257">
    <property type="entry name" value="PROKAR_LIPOPROTEIN"/>
    <property type="match status" value="1"/>
</dbReference>
<dbReference type="PANTHER" id="PTHR30158">
    <property type="entry name" value="ACRA/E-RELATED COMPONENT OF DRUG EFFLUX TRANSPORTER"/>
    <property type="match status" value="1"/>
</dbReference>
<protein>
    <submittedName>
        <fullName evidence="9">Efflux transporter, RND family, MFP subunit</fullName>
    </submittedName>
</protein>
<dbReference type="FunFam" id="2.40.420.20:FF:000001">
    <property type="entry name" value="Efflux RND transporter periplasmic adaptor subunit"/>
    <property type="match status" value="1"/>
</dbReference>
<dbReference type="GO" id="GO:0046677">
    <property type="term" value="P:response to antibiotic"/>
    <property type="evidence" value="ECO:0007669"/>
    <property type="project" value="TreeGrafter"/>
</dbReference>
<dbReference type="EMBL" id="FMWO01000111">
    <property type="protein sequence ID" value="SCZ87209.1"/>
    <property type="molecule type" value="Genomic_DNA"/>
</dbReference>
<comment type="similarity">
    <text evidence="2">Belongs to the membrane fusion protein (MFP) (TC 8.A.1) family.</text>
</comment>
<dbReference type="Gene3D" id="2.40.30.170">
    <property type="match status" value="1"/>
</dbReference>
<evidence type="ECO:0000259" key="6">
    <source>
        <dbReference type="Pfam" id="PF25917"/>
    </source>
</evidence>
<dbReference type="GO" id="GO:0030313">
    <property type="term" value="C:cell envelope"/>
    <property type="evidence" value="ECO:0007669"/>
    <property type="project" value="UniProtKB-SubCell"/>
</dbReference>
<evidence type="ECO:0000256" key="2">
    <source>
        <dbReference type="ARBA" id="ARBA00009477"/>
    </source>
</evidence>
<dbReference type="GO" id="GO:0005886">
    <property type="term" value="C:plasma membrane"/>
    <property type="evidence" value="ECO:0007669"/>
    <property type="project" value="TreeGrafter"/>
</dbReference>
<dbReference type="InterPro" id="IPR058625">
    <property type="entry name" value="MdtA-like_BSH"/>
</dbReference>
<dbReference type="SUPFAM" id="SSF111369">
    <property type="entry name" value="HlyD-like secretion proteins"/>
    <property type="match status" value="1"/>
</dbReference>
<feature type="domain" description="Multidrug resistance protein MdtA-like C-terminal permuted SH3" evidence="8">
    <location>
        <begin position="316"/>
        <end position="374"/>
    </location>
</feature>
<dbReference type="InterPro" id="IPR058624">
    <property type="entry name" value="MdtA-like_HH"/>
</dbReference>
<dbReference type="AlphaFoldDB" id="A0A1G5SLG0"/>
<dbReference type="RefSeq" id="WP_245654843.1">
    <property type="nucleotide sequence ID" value="NZ_FMWO01000111.1"/>
</dbReference>
<feature type="domain" description="Multidrug resistance protein MdtA-like beta-barrel" evidence="7">
    <location>
        <begin position="209"/>
        <end position="287"/>
    </location>
</feature>
<proteinExistence type="inferred from homology"/>
<dbReference type="Gene3D" id="2.40.50.100">
    <property type="match status" value="1"/>
</dbReference>
<dbReference type="GO" id="GO:0022857">
    <property type="term" value="F:transmembrane transporter activity"/>
    <property type="evidence" value="ECO:0007669"/>
    <property type="project" value="InterPro"/>
</dbReference>
<evidence type="ECO:0000256" key="1">
    <source>
        <dbReference type="ARBA" id="ARBA00004196"/>
    </source>
</evidence>
<feature type="domain" description="Multidrug resistance protein MdtA-like barrel-sandwich hybrid" evidence="6">
    <location>
        <begin position="64"/>
        <end position="200"/>
    </location>
</feature>
<organism evidence="9 10">
    <name type="scientific">Nitrosomonas mobilis</name>
    <dbReference type="NCBI Taxonomy" id="51642"/>
    <lineage>
        <taxon>Bacteria</taxon>
        <taxon>Pseudomonadati</taxon>
        <taxon>Pseudomonadota</taxon>
        <taxon>Betaproteobacteria</taxon>
        <taxon>Nitrosomonadales</taxon>
        <taxon>Nitrosomonadaceae</taxon>
        <taxon>Nitrosomonas</taxon>
    </lineage>
</organism>
<name>A0A1G5SLG0_9PROT</name>
<evidence type="ECO:0000256" key="3">
    <source>
        <dbReference type="SAM" id="Coils"/>
    </source>
</evidence>
<evidence type="ECO:0000313" key="10">
    <source>
        <dbReference type="Proteomes" id="UP000198729"/>
    </source>
</evidence>
<dbReference type="Proteomes" id="UP000198729">
    <property type="component" value="Unassembled WGS sequence"/>
</dbReference>
<sequence>MKKVKLLISLLGLSLLVIISGCQNDDSNSASQLQQPAPAVMVTPVIQEKVAKTHELVGRTAAFRTVNLVARVQGFLEKRNFIEGDSVKEGDILYVIEPAPYQIEVKAAQAKVAEAKATLQNARSYLQRLKTVRQGGVSQMDLDKASSDFLSAQALLTSAHAMLDRAKLNLSYTEIRSPINGRIGRNSISPGNLVSPNSGTLATIVLIDPLYVIFTVSEVDFLTELQNQLEKRESTIFVPKIQLTNGTIYPFEGKSDFISPIVDEKTGTITIRAIFPNPDTKELPGQTNTPQSRRLLMPGQFVKVLVRRDDVEAEHVIPQSAMQEDQSGKYVLVVDTDNRVQKRSVTVGDKIGINWIIKQGLQVGELVISEGAQKVRPGITVQTTIAVTSQPIEK</sequence>
<feature type="signal peptide" evidence="4">
    <location>
        <begin position="1"/>
        <end position="24"/>
    </location>
</feature>
<evidence type="ECO:0000259" key="7">
    <source>
        <dbReference type="Pfam" id="PF25944"/>
    </source>
</evidence>
<reference evidence="9 10" key="1">
    <citation type="submission" date="2016-10" db="EMBL/GenBank/DDBJ databases">
        <authorList>
            <person name="de Groot N.N."/>
        </authorList>
    </citation>
    <scope>NUCLEOTIDE SEQUENCE [LARGE SCALE GENOMIC DNA]</scope>
    <source>
        <strain evidence="9">1</strain>
    </source>
</reference>
<dbReference type="InterPro" id="IPR058627">
    <property type="entry name" value="MdtA-like_C"/>
</dbReference>
<evidence type="ECO:0000256" key="4">
    <source>
        <dbReference type="SAM" id="SignalP"/>
    </source>
</evidence>
<keyword evidence="10" id="KW-1185">Reference proteome</keyword>
<dbReference type="Pfam" id="PF25967">
    <property type="entry name" value="RND-MFP_C"/>
    <property type="match status" value="1"/>
</dbReference>
<dbReference type="Pfam" id="PF25944">
    <property type="entry name" value="Beta-barrel_RND"/>
    <property type="match status" value="1"/>
</dbReference>